<organism evidence="2 3">
    <name type="scientific">Clostridium neonatale</name>
    <dbReference type="NCBI Taxonomy" id="137838"/>
    <lineage>
        <taxon>Bacteria</taxon>
        <taxon>Bacillati</taxon>
        <taxon>Bacillota</taxon>
        <taxon>Clostridia</taxon>
        <taxon>Eubacteriales</taxon>
        <taxon>Clostridiaceae</taxon>
        <taxon>Clostridium</taxon>
    </lineage>
</organism>
<dbReference type="CDD" id="cd01335">
    <property type="entry name" value="Radical_SAM"/>
    <property type="match status" value="1"/>
</dbReference>
<protein>
    <submittedName>
        <fullName evidence="2">Coproporphyrinogen III oxidase</fullName>
    </submittedName>
</protein>
<dbReference type="SFLD" id="SFLDF00310">
    <property type="entry name" value="oxygen-independent_coproporphy"/>
    <property type="match status" value="1"/>
</dbReference>
<dbReference type="InterPro" id="IPR023995">
    <property type="entry name" value="HemZ"/>
</dbReference>
<dbReference type="GO" id="GO:0006779">
    <property type="term" value="P:porphyrin-containing compound biosynthetic process"/>
    <property type="evidence" value="ECO:0007669"/>
    <property type="project" value="TreeGrafter"/>
</dbReference>
<dbReference type="InterPro" id="IPR023404">
    <property type="entry name" value="rSAM_horseshoe"/>
</dbReference>
<evidence type="ECO:0000313" key="3">
    <source>
        <dbReference type="Proteomes" id="UP000220840"/>
    </source>
</evidence>
<dbReference type="GO" id="GO:0051539">
    <property type="term" value="F:4 iron, 4 sulfur cluster binding"/>
    <property type="evidence" value="ECO:0007669"/>
    <property type="project" value="TreeGrafter"/>
</dbReference>
<dbReference type="PANTHER" id="PTHR13932:SF1">
    <property type="entry name" value="OXYGEN-INDEPENDENT COPROPORPHYRINOGEN-III OXIDASE-LIKE PROTEIN HEMZ"/>
    <property type="match status" value="1"/>
</dbReference>
<dbReference type="EMBL" id="PDCJ01000001">
    <property type="protein sequence ID" value="PEG30628.1"/>
    <property type="molecule type" value="Genomic_DNA"/>
</dbReference>
<reference evidence="2 3" key="1">
    <citation type="submission" date="2017-10" db="EMBL/GenBank/DDBJ databases">
        <title>Effective Description of Clostridium neonatale sp. nov. linked to necrotizing enterocolitis in neonates and a clarification of species assignable to the genus Clostridium (Prazmowski 1880) emend. Lawson and Rainey 2016.</title>
        <authorList>
            <person name="Bernard K."/>
            <person name="Burdz T."/>
            <person name="Wiebe D."/>
            <person name="Balcewich B."/>
            <person name="Alfa M."/>
            <person name="Bernier A.-M."/>
        </authorList>
    </citation>
    <scope>NUCLEOTIDE SEQUENCE [LARGE SCALE GENOMIC DNA]</scope>
    <source>
        <strain evidence="2 3">LCDC99A005</strain>
    </source>
</reference>
<dbReference type="OrthoDB" id="9808022at2"/>
<dbReference type="SFLD" id="SFLDG01082">
    <property type="entry name" value="B12-binding_domain_containing"/>
    <property type="match status" value="1"/>
</dbReference>
<proteinExistence type="predicted"/>
<dbReference type="Proteomes" id="UP000220840">
    <property type="component" value="Unassembled WGS sequence"/>
</dbReference>
<dbReference type="GO" id="GO:0003824">
    <property type="term" value="F:catalytic activity"/>
    <property type="evidence" value="ECO:0007669"/>
    <property type="project" value="InterPro"/>
</dbReference>
<dbReference type="InterPro" id="IPR058240">
    <property type="entry name" value="rSAM_sf"/>
</dbReference>
<dbReference type="SFLD" id="SFLDG01065">
    <property type="entry name" value="anaerobic_coproporphyrinogen-I"/>
    <property type="match status" value="1"/>
</dbReference>
<gene>
    <name evidence="2" type="ORF">CQ394_02575</name>
</gene>
<dbReference type="RefSeq" id="WP_058294799.1">
    <property type="nucleotide sequence ID" value="NZ_CAMRXG010000022.1"/>
</dbReference>
<name>A0A2A7MHP6_9CLOT</name>
<feature type="domain" description="Radical SAM core" evidence="1">
    <location>
        <begin position="142"/>
        <end position="385"/>
    </location>
</feature>
<dbReference type="STRING" id="137838.GCA_001458595_01971"/>
<evidence type="ECO:0000259" key="1">
    <source>
        <dbReference type="PROSITE" id="PS51918"/>
    </source>
</evidence>
<dbReference type="GO" id="GO:0005737">
    <property type="term" value="C:cytoplasm"/>
    <property type="evidence" value="ECO:0007669"/>
    <property type="project" value="TreeGrafter"/>
</dbReference>
<dbReference type="SMART" id="SM00729">
    <property type="entry name" value="Elp3"/>
    <property type="match status" value="1"/>
</dbReference>
<dbReference type="PANTHER" id="PTHR13932">
    <property type="entry name" value="COPROPORPHYRINIGEN III OXIDASE"/>
    <property type="match status" value="1"/>
</dbReference>
<dbReference type="Pfam" id="PF04055">
    <property type="entry name" value="Radical_SAM"/>
    <property type="match status" value="1"/>
</dbReference>
<keyword evidence="3" id="KW-1185">Reference proteome</keyword>
<dbReference type="SUPFAM" id="SSF102114">
    <property type="entry name" value="Radical SAM enzymes"/>
    <property type="match status" value="1"/>
</dbReference>
<dbReference type="NCBIfam" id="NF006060">
    <property type="entry name" value="PRK08207.1-3"/>
    <property type="match status" value="1"/>
</dbReference>
<dbReference type="InterPro" id="IPR007197">
    <property type="entry name" value="rSAM"/>
</dbReference>
<dbReference type="InterPro" id="IPR034505">
    <property type="entry name" value="Coproporphyrinogen-III_oxidase"/>
</dbReference>
<dbReference type="PROSITE" id="PS51918">
    <property type="entry name" value="RADICAL_SAM"/>
    <property type="match status" value="1"/>
</dbReference>
<evidence type="ECO:0000313" key="2">
    <source>
        <dbReference type="EMBL" id="PEG30628.1"/>
    </source>
</evidence>
<dbReference type="InterPro" id="IPR006638">
    <property type="entry name" value="Elp3/MiaA/NifB-like_rSAM"/>
</dbReference>
<dbReference type="Gene3D" id="3.80.30.20">
    <property type="entry name" value="tm_1862 like domain"/>
    <property type="match status" value="1"/>
</dbReference>
<accession>A0A2A7MHP6</accession>
<dbReference type="NCBIfam" id="TIGR03994">
    <property type="entry name" value="rSAM_HemZ"/>
    <property type="match status" value="1"/>
</dbReference>
<dbReference type="AlphaFoldDB" id="A0A2A7MHP6"/>
<dbReference type="SFLD" id="SFLDS00029">
    <property type="entry name" value="Radical_SAM"/>
    <property type="match status" value="1"/>
</dbReference>
<comment type="caution">
    <text evidence="2">The sequence shown here is derived from an EMBL/GenBank/DDBJ whole genome shotgun (WGS) entry which is preliminary data.</text>
</comment>
<sequence>MEVKIYLNDLKYRYEVYQLFNIYFSMSNIDFVEKDKSDYKVYIDDETLKFIYKDYQRKEKISEEKKHSIRRFIFICLRELTNDMYPWGILIGIRPSKIALKLLKEGNTEEEVINIFKERYLAHEDKAKLCIDVARAEERIVNKDKNNIAVYIGMAFCPTRCVYCSFTANPIAAHKKMVMPYIEALIKEINGMSSYIKEKNLNIESVYFGGGTPTSVNDEEFAMVMKEIYDNFIKDNNVKEFTVECGRPDSINKNKLQTMKDYKVNRISINPQTMNDKTLKLIGRNHTSEDIIEKFNMARNLGFEHINMDLIIGLPGEGYEEFLNTKNEIIKLKPDSITIHGLALKRGSAMYENFVLKKGIEVTLQDEIIKMYAETKNLGDSLGLSPYYMYRQKNMVGNMENLGYAKKGKECIYNIQMIEEKQTIIALGAAAVSKVVFLEEDRLERFPNLKDLHEYIRRIDEMIKRKKGLLDTLYN</sequence>